<proteinExistence type="predicted"/>
<sequence length="55" mass="6367">MTLAERKLWAVLQKSQLDGYKFRGLPHPSPLLQEREFDPACIKVFTSKSLSDYIN</sequence>
<dbReference type="EMBL" id="JAFKCU010000002">
    <property type="protein sequence ID" value="MBN7816245.1"/>
    <property type="molecule type" value="Genomic_DNA"/>
</dbReference>
<organism evidence="1 2">
    <name type="scientific">Algoriphagus pacificus</name>
    <dbReference type="NCBI Taxonomy" id="2811234"/>
    <lineage>
        <taxon>Bacteria</taxon>
        <taxon>Pseudomonadati</taxon>
        <taxon>Bacteroidota</taxon>
        <taxon>Cytophagia</taxon>
        <taxon>Cytophagales</taxon>
        <taxon>Cyclobacteriaceae</taxon>
        <taxon>Algoriphagus</taxon>
    </lineage>
</organism>
<name>A0ABS3CGL5_9BACT</name>
<gene>
    <name evidence="1" type="ORF">J0A69_12425</name>
</gene>
<evidence type="ECO:0008006" key="3">
    <source>
        <dbReference type="Google" id="ProtNLM"/>
    </source>
</evidence>
<evidence type="ECO:0000313" key="2">
    <source>
        <dbReference type="Proteomes" id="UP000664480"/>
    </source>
</evidence>
<accession>A0ABS3CGL5</accession>
<reference evidence="1 2" key="1">
    <citation type="submission" date="2021-03" db="EMBL/GenBank/DDBJ databases">
        <title>novel species isolated from a fishpond in China.</title>
        <authorList>
            <person name="Lu H."/>
            <person name="Cai Z."/>
        </authorList>
    </citation>
    <scope>NUCLEOTIDE SEQUENCE [LARGE SCALE GENOMIC DNA]</scope>
    <source>
        <strain evidence="1 2">YJ13C</strain>
    </source>
</reference>
<protein>
    <recommendedName>
        <fullName evidence="3">DUF559 domain-containing protein</fullName>
    </recommendedName>
</protein>
<comment type="caution">
    <text evidence="1">The sequence shown here is derived from an EMBL/GenBank/DDBJ whole genome shotgun (WGS) entry which is preliminary data.</text>
</comment>
<dbReference type="Proteomes" id="UP000664480">
    <property type="component" value="Unassembled WGS sequence"/>
</dbReference>
<evidence type="ECO:0000313" key="1">
    <source>
        <dbReference type="EMBL" id="MBN7816245.1"/>
    </source>
</evidence>
<keyword evidence="2" id="KW-1185">Reference proteome</keyword>